<dbReference type="Proteomes" id="UP001160142">
    <property type="component" value="Unassembled WGS sequence"/>
</dbReference>
<comment type="caution">
    <text evidence="1">The sequence shown here is derived from an EMBL/GenBank/DDBJ whole genome shotgun (WGS) entry which is preliminary data.</text>
</comment>
<gene>
    <name evidence="1" type="ORF">M2152_000846</name>
</gene>
<dbReference type="Pfam" id="PF03583">
    <property type="entry name" value="LIP"/>
    <property type="match status" value="1"/>
</dbReference>
<evidence type="ECO:0000313" key="1">
    <source>
        <dbReference type="EMBL" id="MDH6180664.1"/>
    </source>
</evidence>
<dbReference type="PROSITE" id="PS51257">
    <property type="entry name" value="PROKAR_LIPOPROTEIN"/>
    <property type="match status" value="1"/>
</dbReference>
<dbReference type="PANTHER" id="PTHR34853:SF1">
    <property type="entry name" value="LIPASE 5"/>
    <property type="match status" value="1"/>
</dbReference>
<keyword evidence="2" id="KW-1185">Reference proteome</keyword>
<organism evidence="1 2">
    <name type="scientific">Antiquaquibacter oligotrophicus</name>
    <dbReference type="NCBI Taxonomy" id="2880260"/>
    <lineage>
        <taxon>Bacteria</taxon>
        <taxon>Bacillati</taxon>
        <taxon>Actinomycetota</taxon>
        <taxon>Actinomycetes</taxon>
        <taxon>Micrococcales</taxon>
        <taxon>Microbacteriaceae</taxon>
        <taxon>Antiquaquibacter</taxon>
    </lineage>
</organism>
<dbReference type="EMBL" id="JARXVQ010000001">
    <property type="protein sequence ID" value="MDH6180664.1"/>
    <property type="molecule type" value="Genomic_DNA"/>
</dbReference>
<dbReference type="RefSeq" id="WP_322133006.1">
    <property type="nucleotide sequence ID" value="NZ_CP085036.1"/>
</dbReference>
<sequence>MPSRPSSLLRAFALGLTVSVLLTGCFWNAERRLEEDVVDELTDAEFYDVPDDTPAGQPGEIVRTKPILSAPLGSLAWRIIYHTTDLAGEDVLASAVLAIPDLPAPDDGYPVVSWGHPTTGAARDCAPSLLFDPFLMMTGIHEFLLAGHAVVATDYPGMAVPGDSSYLIGVTEGNSMLDAVRAARNLDPSIGADVTLWGHSQGGQAALFAAQQAAAGYSPDLTITSVATAAPAADLSQLMTDDLEYMEGVTIASYAFPSYEAAYASRYSKDEIRSVLTDAGASAVDELASLCLLTQGDQLHSLARPLIGSFVSSDPSTTEPWKTMLAENNAGGSPIDVPIFIGQGLADTTVDPTSTESFVESLCAAGESVDYRTYEGISHLLAADASMPHVLSWLRQVESGEAPSTC</sequence>
<dbReference type="InterPro" id="IPR029058">
    <property type="entry name" value="AB_hydrolase_fold"/>
</dbReference>
<proteinExistence type="predicted"/>
<protein>
    <submittedName>
        <fullName evidence="1">Pimeloyl-ACP methyl ester carboxylesterase</fullName>
    </submittedName>
</protein>
<name>A0ABT6KLC8_9MICO</name>
<dbReference type="Gene3D" id="3.40.50.1820">
    <property type="entry name" value="alpha/beta hydrolase"/>
    <property type="match status" value="2"/>
</dbReference>
<dbReference type="InterPro" id="IPR005152">
    <property type="entry name" value="Lipase_secreted"/>
</dbReference>
<reference evidence="1 2" key="1">
    <citation type="submission" date="2023-04" db="EMBL/GenBank/DDBJ databases">
        <title>Genome Encyclopedia of Bacteria and Archaea VI: Functional Genomics of Type Strains.</title>
        <authorList>
            <person name="Whitman W."/>
        </authorList>
    </citation>
    <scope>NUCLEOTIDE SEQUENCE [LARGE SCALE GENOMIC DNA]</scope>
    <source>
        <strain evidence="1 2">SG_E_30_P1</strain>
    </source>
</reference>
<dbReference type="SUPFAM" id="SSF53474">
    <property type="entry name" value="alpha/beta-Hydrolases"/>
    <property type="match status" value="1"/>
</dbReference>
<accession>A0ABT6KLC8</accession>
<dbReference type="PANTHER" id="PTHR34853">
    <property type="match status" value="1"/>
</dbReference>
<dbReference type="PIRSF" id="PIRSF029171">
    <property type="entry name" value="Esterase_LipA"/>
    <property type="match status" value="1"/>
</dbReference>
<evidence type="ECO:0000313" key="2">
    <source>
        <dbReference type="Proteomes" id="UP001160142"/>
    </source>
</evidence>